<protein>
    <submittedName>
        <fullName evidence="3">Uncharacterized protein</fullName>
    </submittedName>
</protein>
<keyword evidence="1" id="KW-0472">Membrane</keyword>
<dbReference type="EMBL" id="LR797521">
    <property type="protein sequence ID" value="CAB4222145.1"/>
    <property type="molecule type" value="Genomic_DNA"/>
</dbReference>
<evidence type="ECO:0000313" key="3">
    <source>
        <dbReference type="EMBL" id="CAB4180054.1"/>
    </source>
</evidence>
<reference evidence="3" key="1">
    <citation type="submission" date="2020-05" db="EMBL/GenBank/DDBJ databases">
        <authorList>
            <person name="Chiriac C."/>
            <person name="Salcher M."/>
            <person name="Ghai R."/>
            <person name="Kavagutti S V."/>
        </authorList>
    </citation>
    <scope>NUCLEOTIDE SEQUENCE</scope>
</reference>
<dbReference type="EMBL" id="LR796992">
    <property type="protein sequence ID" value="CAB4180054.1"/>
    <property type="molecule type" value="Genomic_DNA"/>
</dbReference>
<feature type="transmembrane region" description="Helical" evidence="1">
    <location>
        <begin position="6"/>
        <end position="25"/>
    </location>
</feature>
<evidence type="ECO:0000313" key="2">
    <source>
        <dbReference type="EMBL" id="CAB4168383.1"/>
    </source>
</evidence>
<proteinExistence type="predicted"/>
<sequence>MNQLINAGQLAAALMAILGLVGMLVKWGIVKPIKAYIDTMTYAIQPYANGGKSLPDLINKVDALHLVVQNHIATSHDTPIYSKCLCESCVSC</sequence>
<evidence type="ECO:0000313" key="4">
    <source>
        <dbReference type="EMBL" id="CAB4222145.1"/>
    </source>
</evidence>
<accession>A0A6J5QKB4</accession>
<keyword evidence="1" id="KW-0812">Transmembrane</keyword>
<keyword evidence="1" id="KW-1133">Transmembrane helix</keyword>
<name>A0A6J5QKB4_9CAUD</name>
<organism evidence="3">
    <name type="scientific">uncultured Caudovirales phage</name>
    <dbReference type="NCBI Taxonomy" id="2100421"/>
    <lineage>
        <taxon>Viruses</taxon>
        <taxon>Duplodnaviria</taxon>
        <taxon>Heunggongvirae</taxon>
        <taxon>Uroviricota</taxon>
        <taxon>Caudoviricetes</taxon>
        <taxon>Peduoviridae</taxon>
        <taxon>Maltschvirus</taxon>
        <taxon>Maltschvirus maltsch</taxon>
    </lineage>
</organism>
<evidence type="ECO:0000256" key="1">
    <source>
        <dbReference type="SAM" id="Phobius"/>
    </source>
</evidence>
<dbReference type="EMBL" id="LR796824">
    <property type="protein sequence ID" value="CAB4168383.1"/>
    <property type="molecule type" value="Genomic_DNA"/>
</dbReference>
<gene>
    <name evidence="3" type="ORF">UFOVP1044_3</name>
    <name evidence="4" type="ORF">UFOVP1654_14</name>
    <name evidence="2" type="ORF">UFOVP878_21</name>
</gene>